<feature type="compositionally biased region" description="Basic and acidic residues" evidence="1">
    <location>
        <begin position="95"/>
        <end position="112"/>
    </location>
</feature>
<name>A0A0G2I0Z9_9EURO</name>
<reference evidence="3" key="1">
    <citation type="journal article" date="2015" name="PLoS Genet.">
        <title>The dynamic genome and transcriptome of the human fungal pathogen Blastomyces and close relative Emmonsia.</title>
        <authorList>
            <person name="Munoz J.F."/>
            <person name="Gauthier G.M."/>
            <person name="Desjardins C.A."/>
            <person name="Gallo J.E."/>
            <person name="Holder J."/>
            <person name="Sullivan T.D."/>
            <person name="Marty A.J."/>
            <person name="Carmen J.C."/>
            <person name="Chen Z."/>
            <person name="Ding L."/>
            <person name="Gujja S."/>
            <person name="Magrini V."/>
            <person name="Misas E."/>
            <person name="Mitreva M."/>
            <person name="Priest M."/>
            <person name="Saif S."/>
            <person name="Whiston E.A."/>
            <person name="Young S."/>
            <person name="Zeng Q."/>
            <person name="Goldman W.E."/>
            <person name="Mardis E.R."/>
            <person name="Taylor J.W."/>
            <person name="McEwen J.G."/>
            <person name="Clay O.K."/>
            <person name="Klein B.S."/>
            <person name="Cuomo C.A."/>
        </authorList>
    </citation>
    <scope>NUCLEOTIDE SEQUENCE [LARGE SCALE GENOMIC DNA]</scope>
    <source>
        <strain evidence="3">UAMH 3008</strain>
    </source>
</reference>
<dbReference type="EMBL" id="LCZI01000812">
    <property type="protein sequence ID" value="KKZ64277.1"/>
    <property type="molecule type" value="Genomic_DNA"/>
</dbReference>
<dbReference type="VEuPathDB" id="FungiDB:EMCG_09739"/>
<feature type="region of interest" description="Disordered" evidence="1">
    <location>
        <begin position="95"/>
        <end position="130"/>
    </location>
</feature>
<accession>A0A0G2I0Z9</accession>
<feature type="compositionally biased region" description="Basic residues" evidence="1">
    <location>
        <begin position="120"/>
        <end position="130"/>
    </location>
</feature>
<evidence type="ECO:0000313" key="3">
    <source>
        <dbReference type="Proteomes" id="UP000034164"/>
    </source>
</evidence>
<organism evidence="2 3">
    <name type="scientific">[Emmonsia] crescens</name>
    <dbReference type="NCBI Taxonomy" id="73230"/>
    <lineage>
        <taxon>Eukaryota</taxon>
        <taxon>Fungi</taxon>
        <taxon>Dikarya</taxon>
        <taxon>Ascomycota</taxon>
        <taxon>Pezizomycotina</taxon>
        <taxon>Eurotiomycetes</taxon>
        <taxon>Eurotiomycetidae</taxon>
        <taxon>Onygenales</taxon>
        <taxon>Ajellomycetaceae</taxon>
        <taxon>Emergomyces</taxon>
    </lineage>
</organism>
<comment type="caution">
    <text evidence="2">The sequence shown here is derived from an EMBL/GenBank/DDBJ whole genome shotgun (WGS) entry which is preliminary data.</text>
</comment>
<dbReference type="AlphaFoldDB" id="A0A0G2I0Z9"/>
<protein>
    <submittedName>
        <fullName evidence="2">Uncharacterized protein</fullName>
    </submittedName>
</protein>
<dbReference type="Proteomes" id="UP000034164">
    <property type="component" value="Unassembled WGS sequence"/>
</dbReference>
<evidence type="ECO:0000313" key="2">
    <source>
        <dbReference type="EMBL" id="KKZ64277.1"/>
    </source>
</evidence>
<proteinExistence type="predicted"/>
<sequence length="130" mass="14557">MACVTGVAVANRAVTIKESYHRTAWHGMARLQVSQFAARSTKGSNYKQMISFPMPQNSSEKHVQPAITGVWSRLKSSAAATEQLWHSTEGRLRWQERRVKKGSNSEEARESSKGGGPITIKRRRKFSVPD</sequence>
<gene>
    <name evidence="2" type="ORF">EMCG_09739</name>
</gene>
<evidence type="ECO:0000256" key="1">
    <source>
        <dbReference type="SAM" id="MobiDB-lite"/>
    </source>
</evidence>